<organism evidence="4">
    <name type="scientific">marine metagenome</name>
    <dbReference type="NCBI Taxonomy" id="408172"/>
    <lineage>
        <taxon>unclassified sequences</taxon>
        <taxon>metagenomes</taxon>
        <taxon>ecological metagenomes</taxon>
    </lineage>
</organism>
<dbReference type="Pfam" id="PF01467">
    <property type="entry name" value="CTP_transf_like"/>
    <property type="match status" value="1"/>
</dbReference>
<protein>
    <recommendedName>
        <fullName evidence="3">Cytidyltransferase-like domain-containing protein</fullName>
    </recommendedName>
</protein>
<keyword evidence="1" id="KW-0808">Transferase</keyword>
<dbReference type="InterPro" id="IPR014729">
    <property type="entry name" value="Rossmann-like_a/b/a_fold"/>
</dbReference>
<accession>A0A383E8C4</accession>
<sequence>MNKTVYVGMSADLIHPGHLSIIDVARKLGDVTVGLLTDEAIASYKRLPFMAYEQRKIVIENIRGVANVIPQTTLDYTQNLLDVRPNYVVHGDDWKDGVQSSVRDRVIEVLRQWGGELIEPKYTEGISSTQL</sequence>
<proteinExistence type="predicted"/>
<evidence type="ECO:0000259" key="3">
    <source>
        <dbReference type="Pfam" id="PF01467"/>
    </source>
</evidence>
<evidence type="ECO:0000313" key="4">
    <source>
        <dbReference type="EMBL" id="SVE53076.1"/>
    </source>
</evidence>
<evidence type="ECO:0000256" key="1">
    <source>
        <dbReference type="ARBA" id="ARBA00022679"/>
    </source>
</evidence>
<dbReference type="InterPro" id="IPR004821">
    <property type="entry name" value="Cyt_trans-like"/>
</dbReference>
<dbReference type="EMBL" id="UINC01223755">
    <property type="protein sequence ID" value="SVE53076.1"/>
    <property type="molecule type" value="Genomic_DNA"/>
</dbReference>
<dbReference type="InterPro" id="IPR050385">
    <property type="entry name" value="Archaeal_FAD_synthase"/>
</dbReference>
<dbReference type="PANTHER" id="PTHR43793">
    <property type="entry name" value="FAD SYNTHASE"/>
    <property type="match status" value="1"/>
</dbReference>
<dbReference type="GO" id="GO:0016779">
    <property type="term" value="F:nucleotidyltransferase activity"/>
    <property type="evidence" value="ECO:0007669"/>
    <property type="project" value="UniProtKB-KW"/>
</dbReference>
<dbReference type="AlphaFoldDB" id="A0A383E8C4"/>
<reference evidence="4" key="1">
    <citation type="submission" date="2018-05" db="EMBL/GenBank/DDBJ databases">
        <authorList>
            <person name="Lanie J.A."/>
            <person name="Ng W.-L."/>
            <person name="Kazmierczak K.M."/>
            <person name="Andrzejewski T.M."/>
            <person name="Davidsen T.M."/>
            <person name="Wayne K.J."/>
            <person name="Tettelin H."/>
            <person name="Glass J.I."/>
            <person name="Rusch D."/>
            <person name="Podicherti R."/>
            <person name="Tsui H.-C.T."/>
            <person name="Winkler M.E."/>
        </authorList>
    </citation>
    <scope>NUCLEOTIDE SEQUENCE</scope>
</reference>
<name>A0A383E8C4_9ZZZZ</name>
<dbReference type="Gene3D" id="3.40.50.620">
    <property type="entry name" value="HUPs"/>
    <property type="match status" value="1"/>
</dbReference>
<feature type="domain" description="Cytidyltransferase-like" evidence="3">
    <location>
        <begin position="10"/>
        <end position="130"/>
    </location>
</feature>
<gene>
    <name evidence="4" type="ORF">METZ01_LOCUS505930</name>
</gene>
<keyword evidence="2" id="KW-0548">Nucleotidyltransferase</keyword>
<dbReference type="PANTHER" id="PTHR43793:SF1">
    <property type="entry name" value="FAD SYNTHASE"/>
    <property type="match status" value="1"/>
</dbReference>
<dbReference type="NCBIfam" id="TIGR00125">
    <property type="entry name" value="cyt_tran_rel"/>
    <property type="match status" value="1"/>
</dbReference>
<feature type="non-terminal residue" evidence="4">
    <location>
        <position position="131"/>
    </location>
</feature>
<evidence type="ECO:0000256" key="2">
    <source>
        <dbReference type="ARBA" id="ARBA00022695"/>
    </source>
</evidence>
<dbReference type="SUPFAM" id="SSF52374">
    <property type="entry name" value="Nucleotidylyl transferase"/>
    <property type="match status" value="1"/>
</dbReference>